<feature type="chain" id="PRO_5047034581" description="Bacterial Ig-like domain-containing protein" evidence="2">
    <location>
        <begin position="24"/>
        <end position="1792"/>
    </location>
</feature>
<evidence type="ECO:0000256" key="1">
    <source>
        <dbReference type="SAM" id="MobiDB-lite"/>
    </source>
</evidence>
<feature type="domain" description="Bacterial Ig-like" evidence="3">
    <location>
        <begin position="1409"/>
        <end position="1474"/>
    </location>
</feature>
<proteinExistence type="predicted"/>
<feature type="region of interest" description="Disordered" evidence="1">
    <location>
        <begin position="342"/>
        <end position="365"/>
    </location>
</feature>
<evidence type="ECO:0000256" key="2">
    <source>
        <dbReference type="SAM" id="SignalP"/>
    </source>
</evidence>
<feature type="region of interest" description="Disordered" evidence="1">
    <location>
        <begin position="1182"/>
        <end position="1205"/>
    </location>
</feature>
<feature type="signal peptide" evidence="2">
    <location>
        <begin position="1"/>
        <end position="23"/>
    </location>
</feature>
<dbReference type="Proteomes" id="UP000663090">
    <property type="component" value="Chromosome"/>
</dbReference>
<organism evidence="4 5">
    <name type="scientific">Myxococcus landrumensis</name>
    <dbReference type="NCBI Taxonomy" id="2813577"/>
    <lineage>
        <taxon>Bacteria</taxon>
        <taxon>Pseudomonadati</taxon>
        <taxon>Myxococcota</taxon>
        <taxon>Myxococcia</taxon>
        <taxon>Myxococcales</taxon>
        <taxon>Cystobacterineae</taxon>
        <taxon>Myxococcaceae</taxon>
        <taxon>Myxococcus</taxon>
    </lineage>
</organism>
<dbReference type="InterPro" id="IPR013783">
    <property type="entry name" value="Ig-like_fold"/>
</dbReference>
<keyword evidence="2" id="KW-0732">Signal</keyword>
<dbReference type="EMBL" id="CP071091">
    <property type="protein sequence ID" value="QSQ16466.1"/>
    <property type="molecule type" value="Genomic_DNA"/>
</dbReference>
<gene>
    <name evidence="4" type="ORF">JY572_10635</name>
</gene>
<evidence type="ECO:0000313" key="5">
    <source>
        <dbReference type="Proteomes" id="UP000663090"/>
    </source>
</evidence>
<dbReference type="Gene3D" id="2.60.40.10">
    <property type="entry name" value="Immunoglobulins"/>
    <property type="match status" value="14"/>
</dbReference>
<feature type="region of interest" description="Disordered" evidence="1">
    <location>
        <begin position="1335"/>
        <end position="1357"/>
    </location>
</feature>
<evidence type="ECO:0000313" key="4">
    <source>
        <dbReference type="EMBL" id="QSQ16466.1"/>
    </source>
</evidence>
<protein>
    <recommendedName>
        <fullName evidence="3">Bacterial Ig-like domain-containing protein</fullName>
    </recommendedName>
</protein>
<dbReference type="NCBIfam" id="NF033510">
    <property type="entry name" value="Ca_tandemer"/>
    <property type="match status" value="9"/>
</dbReference>
<feature type="domain" description="Bacterial Ig-like" evidence="3">
    <location>
        <begin position="1490"/>
        <end position="1568"/>
    </location>
</feature>
<name>A0ABX7NCE7_9BACT</name>
<evidence type="ECO:0000259" key="3">
    <source>
        <dbReference type="Pfam" id="PF19077"/>
    </source>
</evidence>
<feature type="domain" description="Bacterial Ig-like" evidence="3">
    <location>
        <begin position="1112"/>
        <end position="1187"/>
    </location>
</feature>
<feature type="domain" description="Bacterial Ig-like" evidence="3">
    <location>
        <begin position="549"/>
        <end position="625"/>
    </location>
</feature>
<sequence length="1792" mass="186401">MRTLGWIRVLTCAVALGALPAFAEADVFGLGAGRDEALTVQGNESRVINSYAAVTAPLNKGDREVRLDTLQGFNDGDLVMVLQMRDVGPVPASSFMAFTLPSFDESPVGKWEMARVESALGRTLKLTRPLRNDFAAPYTQVIRVPEFKRVTVHPMGEIKARSWDGSTGGVVAFLVDGTLHNNGVINASGAGFQQGWASDPEVSFSGCTDTGGTCEPISRDVLLRRLPMGGGGAIFFRAHALTGAGRIEAKGLSGAGAPGGGSISARLVERAECEVLSVQGAPSGSPWLSGAQGAIGGGTVLLQAGALEGCPVQEQEAKARATGESSGDVGVHVLMNHSLSFPGEPVVTTPKDGARLKGPTPRVTGFGDPGATVILSLADAERPSLSEKELPSTQVDESGAFSLVVPTPLADGTYQITAYSEHEGLASESSTPIYFTVDSLLAPQRPQILKPDEGRHYNILKPTISGTAEDAIKVVVRHFDGGVVGEAPVLDGGWSLEPDSDLTEGEIKVVAVGIDETEDAGPESDVRSFTVDVTPPGSPEFQSPDAGSFVNTRKPRIAGTAEAHHHVTLTFDGGTLGSVPVTATGTWEVSPPLFDLPDGSVTVLAVASDDAGNSSDASSHTFEVDVTPPEIPHIDSPEAGTYVPTLAPPYSGTAERNTEVRLRHLGNLIGFAMADDAGAWSISDAGSLPDGGDITVTVTATDRAGNSSDAGEHKFKVDIDPPGAPAIVSPSDKAFLKVPPVSISGTADGDTTQVIVHLDGVSLDPVPVHPINRTWDAGVRSSLGEKQYQVKAVAMDFAGNRSVETEQTFTVDWSAPASPQFDTPVAGTYVTTTTPRLSGTAEARTSISLTFDGGSIGTASADDGGSWELTAPNPPFPQGVITVLARATDEAGNSSDAGSHSFTVDTVAPNPPVFQTPAAGAYVTTTTPSISGTAERNTEVRLSLAGVGIGTTMADDAGTWAIADSGILPQGPVTVYATATDKAGLTGDAGTRVFNVDSLPPDHLTFSAPDAGAYVRSVTPTLSGSTEQGSTVLLYRKNGGSDIALGQAIAGSDGKWSFPVPVGQSFPQGPVTVSATAADTRGNTTPRVDHSFIVDNVPPGVPSIDNPRGYLLNTKKPEFSGTADPDTTLTFQIGSFPAVNVPVAADRQWSYTPQDPLSDNVYSVTAFVTDKAGNPGGVSPATYKIDTTKPQPPQITSPVSGTRVGPAGITIAGTTDGPHSMKLYFTPVGGPAEEKNIPDAASQLGTWTVSLTKADLRHGEFAVTAVATDEAKNTSDPSAPISLSVDLEPPTTLIIDRPTENQALNSKFPEFRGRSNPGALVTVVVNGFAETPVTTKPDGSWSVSSSKELLPGTPPTKHSVQVKAADDLGNVTPLSPAVTFMVDISTPTTVVDSPKPKHTFTQGAVEIEGHTEANSTLYLSLGTDVLPSIKVTGEGKWTFKPASPLPDGAYTLTLHAEDGAGNIENTSTFEFSVDSTAPAPPVLKLPADNTRTNTPNPITFSGTFTPPCDLTVFIDKDSYSKGITVVNNQWTFSSPSNLAEGPHEITATCTDKAGWVSEPSNMHTLIVDRSSPGVPGFSSPAPGSSVGPNTPDFGTITGTTEALATVTVLHNGNSTGKDITANSEGVWSLKVALTSQKDGPQRFEARARDVAGNTGIFSLPHIFTLDTQEPVTVVEGLPTGISTLSTVTFTMTASGEEQDVGFECTHNDGPPVKCTSPYSLRGLTEGPQRLSVKATDKALNVEKEPRTYTWEFKRPKTVEGGGVGCSSTAGAIPGALLWLAWAGWLRVRRRQS</sequence>
<feature type="domain" description="Bacterial Ig-like" evidence="3">
    <location>
        <begin position="829"/>
        <end position="906"/>
    </location>
</feature>
<feature type="domain" description="Bacterial Ig-like" evidence="3">
    <location>
        <begin position="647"/>
        <end position="718"/>
    </location>
</feature>
<accession>A0ABX7NCE7</accession>
<dbReference type="Pfam" id="PF19077">
    <property type="entry name" value="Big_13"/>
    <property type="match status" value="7"/>
</dbReference>
<keyword evidence="5" id="KW-1185">Reference proteome</keyword>
<dbReference type="RefSeq" id="WP_206718125.1">
    <property type="nucleotide sequence ID" value="NZ_CP071091.1"/>
</dbReference>
<dbReference type="InterPro" id="IPR044016">
    <property type="entry name" value="Big_13"/>
</dbReference>
<reference evidence="4 5" key="1">
    <citation type="submission" date="2021-02" db="EMBL/GenBank/DDBJ databases">
        <title>De Novo genome assembly of isolated myxobacteria.</title>
        <authorList>
            <person name="Stevens D.C."/>
        </authorList>
    </citation>
    <scope>NUCLEOTIDE SEQUENCE [LARGE SCALE GENOMIC DNA]</scope>
    <source>
        <strain evidence="4 5">SCHIC003</strain>
    </source>
</reference>
<feature type="domain" description="Bacterial Ig-like" evidence="3">
    <location>
        <begin position="1301"/>
        <end position="1383"/>
    </location>
</feature>